<dbReference type="SUPFAM" id="SSF52540">
    <property type="entry name" value="P-loop containing nucleoside triphosphate hydrolases"/>
    <property type="match status" value="1"/>
</dbReference>
<keyword evidence="2" id="KW-1133">Transmembrane helix</keyword>
<dbReference type="PANTHER" id="PTHR41259:SF1">
    <property type="entry name" value="DOUBLE-STRAND BREAK REPAIR RAD50 ATPASE, PUTATIVE-RELATED"/>
    <property type="match status" value="1"/>
</dbReference>
<keyword evidence="1" id="KW-0175">Coiled coil</keyword>
<feature type="coiled-coil region" evidence="1">
    <location>
        <begin position="317"/>
        <end position="384"/>
    </location>
</feature>
<organism evidence="4 5">
    <name type="scientific">Insulibacter thermoxylanivorax</name>
    <dbReference type="NCBI Taxonomy" id="2749268"/>
    <lineage>
        <taxon>Bacteria</taxon>
        <taxon>Bacillati</taxon>
        <taxon>Bacillota</taxon>
        <taxon>Bacilli</taxon>
        <taxon>Bacillales</taxon>
        <taxon>Paenibacillaceae</taxon>
        <taxon>Insulibacter</taxon>
    </lineage>
</organism>
<dbReference type="RefSeq" id="WP_200966577.1">
    <property type="nucleotide sequence ID" value="NZ_BMAQ01000015.1"/>
</dbReference>
<sequence length="1088" mass="124435">MKITRIEVHGFGALRDVTIDLSPQAPTVLLYGPNEAGKSTLMQFIRAVLFGFAQRNQPDRYEPLHGGVHGGALVLCDAQGRGYRIERFDAPGAAGRRLSRGAATVRLDYGRSGGEELLRPLIGDLTGEVYKNIFAFGLAELQEIRTLQAEEINPYLFSSGFGISGSLVLDAGKELQAELDERFKPRGKKQSINQLAEELAEIDAKLRQLRGEAAEYGMKQKRLAALEEDIRKLDMKLQEASDQQAWLEICLQSQEPWMQLRAAETELAELDELMEQIGPEDLGGSAGKESQVQMERSVGRAFPEDGLQRFEEEKSRLEELRSLHAQLSEGMERLAAELSGIQPQEERLARRREAEELAEEAAMIEALEAELKQAGEEKLRLEEQVRVQLIQIDANWTEADVQRLKPSLHDRTTIYEFRDTLAAMERQAEAAEQDAAKLEEEGQHLALRRRELAGEIGPMLEKIQHHPARRLLELAPGLRRRQLQSLRSALDNWRRAEWEREAEARRRAASERFMKRTQGMVHAFLGLLLAIAAVLFFTDNHLAGAVATAAALVLYAAYALSMRAQKREGQRSETEVRRSSERHGGEVRRMLEGLLEAEQVYAAYAAAARERGDEGWTIALAEEIIAGIERDLEELQADELKMQRHRDRLQELERKIAEVQTRREAADKRLEECRRRLAEQERKWQAWLAERELPRSLKPETAGELYNLIDRVLQTISHRDSAAMRIQGYKERIAAYEQRVSALCEALAVPYDSSADAAAAARKAAELTAQEAERWKRRQDLQQQYEQRAEEAQHLEARIRQTEARIRALWDEVGAKDEEDYRRLAALSKRRRQLAETIRETRLRLEWLVTPERYPLLRQTLEQTGGAQLAAEREELSKTIAAWEQQASELRDERAKLELELTKLREGEAHAEIVQQREERIAELHKQAKEYLTLLMAQGLLKRTQELYEREKQPKVLRVASRYMAMITGGRYVRILAPFGEQRFLLERRDGVQLDTARLSRGTAEQLYLAMRFALLDAYPMEDPLPVVLDDIFVNFDAGRAARCLEVVREVSLRRQVLIFTCHDHMRRLIAGTLPETQLIDLTRWQGV</sequence>
<gene>
    <name evidence="4" type="ORF">PRECH8_16200</name>
</gene>
<feature type="coiled-coil region" evidence="1">
    <location>
        <begin position="719"/>
        <end position="746"/>
    </location>
</feature>
<evidence type="ECO:0000313" key="5">
    <source>
        <dbReference type="Proteomes" id="UP000654993"/>
    </source>
</evidence>
<dbReference type="EMBL" id="BMAQ01000015">
    <property type="protein sequence ID" value="GFR38324.1"/>
    <property type="molecule type" value="Genomic_DNA"/>
</dbReference>
<feature type="domain" description="YhaN AAA" evidence="3">
    <location>
        <begin position="1"/>
        <end position="210"/>
    </location>
</feature>
<dbReference type="Pfam" id="PF13514">
    <property type="entry name" value="AAA_27"/>
    <property type="match status" value="1"/>
</dbReference>
<dbReference type="AlphaFoldDB" id="A0A916QEV4"/>
<evidence type="ECO:0000259" key="3">
    <source>
        <dbReference type="Pfam" id="PF13514"/>
    </source>
</evidence>
<dbReference type="Proteomes" id="UP000654993">
    <property type="component" value="Unassembled WGS sequence"/>
</dbReference>
<keyword evidence="2" id="KW-0472">Membrane</keyword>
<feature type="transmembrane region" description="Helical" evidence="2">
    <location>
        <begin position="519"/>
        <end position="537"/>
    </location>
</feature>
<protein>
    <recommendedName>
        <fullName evidence="3">YhaN AAA domain-containing protein</fullName>
    </recommendedName>
</protein>
<keyword evidence="2" id="KW-0812">Transmembrane</keyword>
<reference evidence="4" key="2">
    <citation type="journal article" date="2021" name="Data Brief">
        <title>Draft genome sequence data of the facultative, thermophilic, xylanolytic bacterium Paenibacillus sp. strain DA-C8.</title>
        <authorList>
            <person name="Chhe C."/>
            <person name="Uke A."/>
            <person name="Baramee S."/>
            <person name="Ungkulpasvich U."/>
            <person name="Tachaapaikoon C."/>
            <person name="Pason P."/>
            <person name="Waeonukul R."/>
            <person name="Ratanakhanokchai K."/>
            <person name="Kosugi A."/>
        </authorList>
    </citation>
    <scope>NUCLEOTIDE SEQUENCE</scope>
    <source>
        <strain evidence="4">DA-C8</strain>
    </source>
</reference>
<feature type="coiled-coil region" evidence="1">
    <location>
        <begin position="192"/>
        <end position="243"/>
    </location>
</feature>
<dbReference type="InterPro" id="IPR038734">
    <property type="entry name" value="YhaN_AAA"/>
</dbReference>
<evidence type="ECO:0000256" key="1">
    <source>
        <dbReference type="SAM" id="Coils"/>
    </source>
</evidence>
<dbReference type="PANTHER" id="PTHR41259">
    <property type="entry name" value="DOUBLE-STRAND BREAK REPAIR RAD50 ATPASE, PUTATIVE-RELATED"/>
    <property type="match status" value="1"/>
</dbReference>
<feature type="coiled-coil region" evidence="1">
    <location>
        <begin position="618"/>
        <end position="690"/>
    </location>
</feature>
<keyword evidence="5" id="KW-1185">Reference proteome</keyword>
<accession>A0A916QEV4</accession>
<comment type="caution">
    <text evidence="4">The sequence shown here is derived from an EMBL/GenBank/DDBJ whole genome shotgun (WGS) entry which is preliminary data.</text>
</comment>
<name>A0A916QEV4_9BACL</name>
<feature type="transmembrane region" description="Helical" evidence="2">
    <location>
        <begin position="543"/>
        <end position="561"/>
    </location>
</feature>
<reference evidence="4" key="1">
    <citation type="submission" date="2020-08" db="EMBL/GenBank/DDBJ databases">
        <authorList>
            <person name="Uke A."/>
            <person name="Chhe C."/>
            <person name="Baramee S."/>
            <person name="Kosugi A."/>
        </authorList>
    </citation>
    <scope>NUCLEOTIDE SEQUENCE</scope>
    <source>
        <strain evidence="4">DA-C8</strain>
    </source>
</reference>
<evidence type="ECO:0000313" key="4">
    <source>
        <dbReference type="EMBL" id="GFR38324.1"/>
    </source>
</evidence>
<evidence type="ECO:0000256" key="2">
    <source>
        <dbReference type="SAM" id="Phobius"/>
    </source>
</evidence>
<proteinExistence type="predicted"/>
<feature type="coiled-coil region" evidence="1">
    <location>
        <begin position="414"/>
        <end position="448"/>
    </location>
</feature>
<dbReference type="Gene3D" id="3.40.50.300">
    <property type="entry name" value="P-loop containing nucleotide triphosphate hydrolases"/>
    <property type="match status" value="2"/>
</dbReference>
<feature type="coiled-coil region" evidence="1">
    <location>
        <begin position="778"/>
        <end position="907"/>
    </location>
</feature>
<dbReference type="InterPro" id="IPR027417">
    <property type="entry name" value="P-loop_NTPase"/>
</dbReference>